<name>A0A847SAP9_9NEIS</name>
<dbReference type="InterPro" id="IPR050789">
    <property type="entry name" value="Diverse_Enzym_Activities"/>
</dbReference>
<comment type="caution">
    <text evidence="3">The sequence shown here is derived from an EMBL/GenBank/DDBJ whole genome shotgun (WGS) entry which is preliminary data.</text>
</comment>
<dbReference type="PROSITE" id="PS51318">
    <property type="entry name" value="TAT"/>
    <property type="match status" value="1"/>
</dbReference>
<organism evidence="3 4">
    <name type="scientific">Leeia aquatica</name>
    <dbReference type="NCBI Taxonomy" id="2725557"/>
    <lineage>
        <taxon>Bacteria</taxon>
        <taxon>Pseudomonadati</taxon>
        <taxon>Pseudomonadota</taxon>
        <taxon>Betaproteobacteria</taxon>
        <taxon>Neisseriales</taxon>
        <taxon>Leeiaceae</taxon>
        <taxon>Leeia</taxon>
    </lineage>
</organism>
<feature type="domain" description="Beta-lactamase-related" evidence="2">
    <location>
        <begin position="68"/>
        <end position="341"/>
    </location>
</feature>
<dbReference type="InterPro" id="IPR006311">
    <property type="entry name" value="TAT_signal"/>
</dbReference>
<dbReference type="Pfam" id="PF00144">
    <property type="entry name" value="Beta-lactamase"/>
    <property type="match status" value="1"/>
</dbReference>
<feature type="chain" id="PRO_5032461480" evidence="1">
    <location>
        <begin position="27"/>
        <end position="355"/>
    </location>
</feature>
<reference evidence="3 4" key="1">
    <citation type="submission" date="2020-04" db="EMBL/GenBank/DDBJ databases">
        <title>Draft genome of Leeia sp. IMCC25680.</title>
        <authorList>
            <person name="Song J."/>
            <person name="Cho J.-C."/>
        </authorList>
    </citation>
    <scope>NUCLEOTIDE SEQUENCE [LARGE SCALE GENOMIC DNA]</scope>
    <source>
        <strain evidence="3 4">IMCC25680</strain>
    </source>
</reference>
<keyword evidence="1" id="KW-0732">Signal</keyword>
<dbReference type="Gene3D" id="3.40.710.10">
    <property type="entry name" value="DD-peptidase/beta-lactamase superfamily"/>
    <property type="match status" value="1"/>
</dbReference>
<dbReference type="RefSeq" id="WP_168875789.1">
    <property type="nucleotide sequence ID" value="NZ_JABAIM010000001.1"/>
</dbReference>
<proteinExistence type="predicted"/>
<dbReference type="EMBL" id="JABAIM010000001">
    <property type="protein sequence ID" value="NLR74158.1"/>
    <property type="molecule type" value="Genomic_DNA"/>
</dbReference>
<feature type="signal peptide" evidence="1">
    <location>
        <begin position="1"/>
        <end position="26"/>
    </location>
</feature>
<evidence type="ECO:0000259" key="2">
    <source>
        <dbReference type="Pfam" id="PF00144"/>
    </source>
</evidence>
<dbReference type="PANTHER" id="PTHR43283:SF18">
    <property type="match status" value="1"/>
</dbReference>
<dbReference type="PROSITE" id="PS51257">
    <property type="entry name" value="PROKAR_LIPOPROTEIN"/>
    <property type="match status" value="1"/>
</dbReference>
<evidence type="ECO:0000256" key="1">
    <source>
        <dbReference type="SAM" id="SignalP"/>
    </source>
</evidence>
<protein>
    <submittedName>
        <fullName evidence="3">Beta-lactamase family protein</fullName>
    </submittedName>
</protein>
<evidence type="ECO:0000313" key="3">
    <source>
        <dbReference type="EMBL" id="NLR74158.1"/>
    </source>
</evidence>
<evidence type="ECO:0000313" key="4">
    <source>
        <dbReference type="Proteomes" id="UP000587991"/>
    </source>
</evidence>
<sequence>MPVTRRSFLAAGVIAPLLTSCASVLADYREVPFEALAARLRVCAASYVALKAGQPAPAVLVSPCSMQPPLDEVSVFQAASLTKPLVAYVVMKLVAEGKLDLSAPVSNYLPEGYVHQADPMVPLRLAHTDIFPAASLAHIPVFTLLNHSSGLPNWSRGPLTLAFQPGSRWQYSGEGFMLLQALVCALTGLDFERSVSRYAFVPLGMQHSRLRWTDDLRMQSVKGTSWFGNESQLTYTQPLAAGSLLTTAADYARLMQAVFVDKTILTRTLSQAVAVENGLGLSWGLGWGIENAAQGPYLWQWGNNPGFRAFAMMSATTGDGFVLLTNSERGMPLAASLAHQIMPAEHGVFRFHKLG</sequence>
<dbReference type="AlphaFoldDB" id="A0A847SAP9"/>
<dbReference type="PANTHER" id="PTHR43283">
    <property type="entry name" value="BETA-LACTAMASE-RELATED"/>
    <property type="match status" value="1"/>
</dbReference>
<accession>A0A847SAP9</accession>
<keyword evidence="4" id="KW-1185">Reference proteome</keyword>
<dbReference type="InterPro" id="IPR012338">
    <property type="entry name" value="Beta-lactam/transpept-like"/>
</dbReference>
<dbReference type="InterPro" id="IPR001466">
    <property type="entry name" value="Beta-lactam-related"/>
</dbReference>
<dbReference type="Proteomes" id="UP000587991">
    <property type="component" value="Unassembled WGS sequence"/>
</dbReference>
<dbReference type="SUPFAM" id="SSF56601">
    <property type="entry name" value="beta-lactamase/transpeptidase-like"/>
    <property type="match status" value="1"/>
</dbReference>
<gene>
    <name evidence="3" type="ORF">HF682_03195</name>
</gene>